<reference evidence="2 3" key="1">
    <citation type="submission" date="2021-04" db="EMBL/GenBank/DDBJ databases">
        <title>Genome analysis of Polyangium sp.</title>
        <authorList>
            <person name="Li Y."/>
            <person name="Wang J."/>
        </authorList>
    </citation>
    <scope>NUCLEOTIDE SEQUENCE [LARGE SCALE GENOMIC DNA]</scope>
    <source>
        <strain evidence="2 3">SDU14</strain>
    </source>
</reference>
<keyword evidence="1" id="KW-0472">Membrane</keyword>
<evidence type="ECO:0000313" key="2">
    <source>
        <dbReference type="EMBL" id="MDC3984668.1"/>
    </source>
</evidence>
<feature type="transmembrane region" description="Helical" evidence="1">
    <location>
        <begin position="100"/>
        <end position="121"/>
    </location>
</feature>
<keyword evidence="3" id="KW-1185">Reference proteome</keyword>
<sequence length="646" mass="73960">MKQLSIPQIFLLVLVSALYFFLLWFVDRSIDERVRVWFRYLAVIGTTALAAFGITKLTDDHARTVDIMKAALAITAAGCVFYEQHRAAMKRPVSERWKKYIGVTLAVASIVAYFNGFRFGYPQYYHRWDQFHYYMGAKYFKEMGYDGLYKCSLIAQDELGVVNYKHEDGRVERIDMTKEVRHPDKKIRNLGGDNLLLPAAQFLENPGETCKNHFPPERWEKFKEDVKFFRAVSGKGYWEDMQKDHGYNPPPVWTIMGRFFAELQPASVWYCQFLSALDIVYTLAMFVALWWAFGWRVFAVGAIFWGCQSSAPFYWTGGAFLRQDWLFFLVLSVCLLRKKYPKLAGASLVYAGLLRIFPGLCVVGLLVTVGWSVVRKRKMTGEQVQMLLGGTAAAAVLIPLSIAVSGPRSYHDFYKHTLEVHDQTPLTNHMGLRVLVAHDMKAQAISQIGEALTPISERLKARGIMSPDTVQKISDVFHYKEAASKASGRMKFTKDVKLIDPFETWKNMRNERYKKYKIVAYLIIGLTLALSIYVQRRLKNLWVAQCLGQIWMILLSQLTCYYYSFMILTAPLTKVRRDFEAPLFGLAALSQFVWISSYWNDDKYTALTLISLAFCLGLFLALMPKTLEPKIVPLKDAPDATPPAKA</sequence>
<keyword evidence="1" id="KW-1133">Transmembrane helix</keyword>
<name>A0A9X4ATW6_9BACT</name>
<feature type="transmembrane region" description="Helical" evidence="1">
    <location>
        <begin position="37"/>
        <end position="55"/>
    </location>
</feature>
<dbReference type="EMBL" id="JAGTJJ010000022">
    <property type="protein sequence ID" value="MDC3984668.1"/>
    <property type="molecule type" value="Genomic_DNA"/>
</dbReference>
<feature type="transmembrane region" description="Helical" evidence="1">
    <location>
        <begin position="518"/>
        <end position="536"/>
    </location>
</feature>
<feature type="transmembrane region" description="Helical" evidence="1">
    <location>
        <begin position="605"/>
        <end position="623"/>
    </location>
</feature>
<comment type="caution">
    <text evidence="2">The sequence shown here is derived from an EMBL/GenBank/DDBJ whole genome shotgun (WGS) entry which is preliminary data.</text>
</comment>
<feature type="transmembrane region" description="Helical" evidence="1">
    <location>
        <begin position="268"/>
        <end position="293"/>
    </location>
</feature>
<proteinExistence type="predicted"/>
<dbReference type="AlphaFoldDB" id="A0A9X4ATW6"/>
<dbReference type="Proteomes" id="UP001151081">
    <property type="component" value="Unassembled WGS sequence"/>
</dbReference>
<feature type="transmembrane region" description="Helical" evidence="1">
    <location>
        <begin position="348"/>
        <end position="374"/>
    </location>
</feature>
<accession>A0A9X4ATW6</accession>
<feature type="transmembrane region" description="Helical" evidence="1">
    <location>
        <begin position="581"/>
        <end position="599"/>
    </location>
</feature>
<organism evidence="2 3">
    <name type="scientific">Polyangium jinanense</name>
    <dbReference type="NCBI Taxonomy" id="2829994"/>
    <lineage>
        <taxon>Bacteria</taxon>
        <taxon>Pseudomonadati</taxon>
        <taxon>Myxococcota</taxon>
        <taxon>Polyangia</taxon>
        <taxon>Polyangiales</taxon>
        <taxon>Polyangiaceae</taxon>
        <taxon>Polyangium</taxon>
    </lineage>
</organism>
<evidence type="ECO:0000313" key="3">
    <source>
        <dbReference type="Proteomes" id="UP001151081"/>
    </source>
</evidence>
<feature type="transmembrane region" description="Helical" evidence="1">
    <location>
        <begin position="313"/>
        <end position="336"/>
    </location>
</feature>
<feature type="transmembrane region" description="Helical" evidence="1">
    <location>
        <begin position="6"/>
        <end position="25"/>
    </location>
</feature>
<protein>
    <submittedName>
        <fullName evidence="2">Uncharacterized protein</fullName>
    </submittedName>
</protein>
<evidence type="ECO:0000256" key="1">
    <source>
        <dbReference type="SAM" id="Phobius"/>
    </source>
</evidence>
<dbReference type="RefSeq" id="WP_272426722.1">
    <property type="nucleotide sequence ID" value="NZ_JAGTJJ010000022.1"/>
</dbReference>
<keyword evidence="1" id="KW-0812">Transmembrane</keyword>
<feature type="transmembrane region" description="Helical" evidence="1">
    <location>
        <begin position="548"/>
        <end position="569"/>
    </location>
</feature>
<gene>
    <name evidence="2" type="ORF">KEG57_29435</name>
</gene>
<feature type="transmembrane region" description="Helical" evidence="1">
    <location>
        <begin position="386"/>
        <end position="406"/>
    </location>
</feature>